<evidence type="ECO:0000313" key="4">
    <source>
        <dbReference type="Proteomes" id="UP000540685"/>
    </source>
</evidence>
<evidence type="ECO:0000259" key="2">
    <source>
        <dbReference type="Pfam" id="PF04235"/>
    </source>
</evidence>
<dbReference type="InterPro" id="IPR007349">
    <property type="entry name" value="DUF418"/>
</dbReference>
<feature type="domain" description="DUF418" evidence="2">
    <location>
        <begin position="166"/>
        <end position="304"/>
    </location>
</feature>
<accession>A0A7W9MJE4</accession>
<dbReference type="Pfam" id="PF04235">
    <property type="entry name" value="DUF418"/>
    <property type="match status" value="1"/>
</dbReference>
<feature type="transmembrane region" description="Helical" evidence="1">
    <location>
        <begin position="241"/>
        <end position="260"/>
    </location>
</feature>
<gene>
    <name evidence="3" type="ORF">F4562_005540</name>
</gene>
<reference evidence="3 4" key="1">
    <citation type="submission" date="2020-08" db="EMBL/GenBank/DDBJ databases">
        <title>Sequencing the genomes of 1000 actinobacteria strains.</title>
        <authorList>
            <person name="Klenk H.-P."/>
        </authorList>
    </citation>
    <scope>NUCLEOTIDE SEQUENCE [LARGE SCALE GENOMIC DNA]</scope>
    <source>
        <strain evidence="3 4">DSM 46887</strain>
    </source>
</reference>
<proteinExistence type="predicted"/>
<keyword evidence="1" id="KW-0812">Transmembrane</keyword>
<feature type="transmembrane region" description="Helical" evidence="1">
    <location>
        <begin position="167"/>
        <end position="187"/>
    </location>
</feature>
<keyword evidence="1" id="KW-1133">Transmembrane helix</keyword>
<feature type="transmembrane region" description="Helical" evidence="1">
    <location>
        <begin position="199"/>
        <end position="221"/>
    </location>
</feature>
<feature type="transmembrane region" description="Helical" evidence="1">
    <location>
        <begin position="105"/>
        <end position="122"/>
    </location>
</feature>
<dbReference type="AlphaFoldDB" id="A0A7W9MJE4"/>
<protein>
    <submittedName>
        <fullName evidence="3">Putative membrane protein YeiB</fullName>
    </submittedName>
</protein>
<evidence type="ECO:0000256" key="1">
    <source>
        <dbReference type="SAM" id="Phobius"/>
    </source>
</evidence>
<evidence type="ECO:0000313" key="3">
    <source>
        <dbReference type="EMBL" id="MBB5822478.1"/>
    </source>
</evidence>
<feature type="transmembrane region" description="Helical" evidence="1">
    <location>
        <begin position="52"/>
        <end position="70"/>
    </location>
</feature>
<organism evidence="3 4">
    <name type="scientific">Streptosporangium becharense</name>
    <dbReference type="NCBI Taxonomy" id="1816182"/>
    <lineage>
        <taxon>Bacteria</taxon>
        <taxon>Bacillati</taxon>
        <taxon>Actinomycetota</taxon>
        <taxon>Actinomycetes</taxon>
        <taxon>Streptosporangiales</taxon>
        <taxon>Streptosporangiaceae</taxon>
        <taxon>Streptosporangium</taxon>
    </lineage>
</organism>
<feature type="transmembrane region" description="Helical" evidence="1">
    <location>
        <begin position="82"/>
        <end position="99"/>
    </location>
</feature>
<dbReference type="RefSeq" id="WP_281402958.1">
    <property type="nucleotide sequence ID" value="NZ_JACHMP010000001.1"/>
</dbReference>
<comment type="caution">
    <text evidence="3">The sequence shown here is derived from an EMBL/GenBank/DDBJ whole genome shotgun (WGS) entry which is preliminary data.</text>
</comment>
<dbReference type="PANTHER" id="PTHR30590:SF3">
    <property type="entry name" value="HYPOTHETICAL MEMBRANE SPANNING PROTEIN"/>
    <property type="match status" value="1"/>
</dbReference>
<feature type="transmembrane region" description="Helical" evidence="1">
    <location>
        <begin position="129"/>
        <end position="155"/>
    </location>
</feature>
<name>A0A7W9MJE4_9ACTN</name>
<dbReference type="InterPro" id="IPR052529">
    <property type="entry name" value="Bact_Transport_Assoc"/>
</dbReference>
<sequence length="316" mass="34473">MTRRLHELDALRGFALCGIMLVNTWQHTQRHAPRAERGAVDWVVENLMQGRFYPIFSFLFGLSFVLFLRSAAERTAGPRVVLLRRLAVLALLGLAHHVVNPGEVLLPYAIFGVLVLLPGSYLPRFPVAVLGVVLIAWAVSQAGGTLLIPGLFALGMALMEYAPSGRLLAPVFLVSAALGAAFTWLWVRGMSDLALPLHPGTYAVAGLTCATAYATGLLLLLRTRLRGPLLGALSPLGRMALTNYLMSTPIILLALPLLTADPARGGVVVLSAAVLAFQIVFSRVWLARFRYGPLEWAWRSLTWMERVPNRRVGSHP</sequence>
<keyword evidence="1" id="KW-0472">Membrane</keyword>
<dbReference type="EMBL" id="JACHMP010000001">
    <property type="protein sequence ID" value="MBB5822478.1"/>
    <property type="molecule type" value="Genomic_DNA"/>
</dbReference>
<feature type="transmembrane region" description="Helical" evidence="1">
    <location>
        <begin position="267"/>
        <end position="286"/>
    </location>
</feature>
<keyword evidence="4" id="KW-1185">Reference proteome</keyword>
<dbReference type="PANTHER" id="PTHR30590">
    <property type="entry name" value="INNER MEMBRANE PROTEIN"/>
    <property type="match status" value="1"/>
</dbReference>
<dbReference type="Proteomes" id="UP000540685">
    <property type="component" value="Unassembled WGS sequence"/>
</dbReference>